<accession>A0ABT2LXS7</accession>
<proteinExistence type="predicted"/>
<evidence type="ECO:0000259" key="1">
    <source>
        <dbReference type="PROSITE" id="PS50164"/>
    </source>
</evidence>
<comment type="caution">
    <text evidence="2">The sequence shown here is derived from an EMBL/GenBank/DDBJ whole genome shotgun (WGS) entry which is preliminary data.</text>
</comment>
<dbReference type="PROSITE" id="PS50164">
    <property type="entry name" value="GIY_YIG"/>
    <property type="match status" value="1"/>
</dbReference>
<dbReference type="RefSeq" id="WP_260907019.1">
    <property type="nucleotide sequence ID" value="NZ_JAOCZP010000011.1"/>
</dbReference>
<organism evidence="2 3">
    <name type="scientific">Chelativorans salis</name>
    <dbReference type="NCBI Taxonomy" id="2978478"/>
    <lineage>
        <taxon>Bacteria</taxon>
        <taxon>Pseudomonadati</taxon>
        <taxon>Pseudomonadota</taxon>
        <taxon>Alphaproteobacteria</taxon>
        <taxon>Hyphomicrobiales</taxon>
        <taxon>Phyllobacteriaceae</taxon>
        <taxon>Chelativorans</taxon>
    </lineage>
</organism>
<reference evidence="2 3" key="1">
    <citation type="submission" date="2022-09" db="EMBL/GenBank/DDBJ databases">
        <title>Chelativorans salina sp. nov., a novel slightly halophilic bacterium isolated from a saline lake sediment enrichment.</title>
        <authorList>
            <person name="Gao L."/>
            <person name="Fang B.-Z."/>
            <person name="Li W.-J."/>
        </authorList>
    </citation>
    <scope>NUCLEOTIDE SEQUENCE [LARGE SCALE GENOMIC DNA]</scope>
    <source>
        <strain evidence="2 3">EGI FJ00035</strain>
    </source>
</reference>
<dbReference type="InterPro" id="IPR035901">
    <property type="entry name" value="GIY-YIG_endonuc_sf"/>
</dbReference>
<dbReference type="InterPro" id="IPR000305">
    <property type="entry name" value="GIY-YIG_endonuc"/>
</dbReference>
<sequence>MALSTLFDELLARPAIDWSHRNELSDQPGVYVFYNPEGAPVYVGRTRNDRSLKSRVSFQFSGGNENDPGTLAKNKARLDGMPFADAVTEIQSHTVRALAVLDRRQRFLLECLVTAYLQPTYGVG</sequence>
<evidence type="ECO:0000313" key="3">
    <source>
        <dbReference type="Proteomes" id="UP001320831"/>
    </source>
</evidence>
<dbReference type="Proteomes" id="UP001320831">
    <property type="component" value="Unassembled WGS sequence"/>
</dbReference>
<gene>
    <name evidence="2" type="ORF">N5A92_24520</name>
</gene>
<feature type="domain" description="GIY-YIG" evidence="1">
    <location>
        <begin position="26"/>
        <end position="123"/>
    </location>
</feature>
<dbReference type="EMBL" id="JAOCZP010000011">
    <property type="protein sequence ID" value="MCT7378183.1"/>
    <property type="molecule type" value="Genomic_DNA"/>
</dbReference>
<dbReference type="Gene3D" id="3.40.1440.10">
    <property type="entry name" value="GIY-YIG endonuclease"/>
    <property type="match status" value="1"/>
</dbReference>
<keyword evidence="3" id="KW-1185">Reference proteome</keyword>
<name>A0ABT2LXS7_9HYPH</name>
<evidence type="ECO:0000313" key="2">
    <source>
        <dbReference type="EMBL" id="MCT7378183.1"/>
    </source>
</evidence>
<protein>
    <recommendedName>
        <fullName evidence="1">GIY-YIG domain-containing protein</fullName>
    </recommendedName>
</protein>